<dbReference type="Pfam" id="PF05768">
    <property type="entry name" value="Glrx-like"/>
    <property type="match status" value="1"/>
</dbReference>
<dbReference type="OrthoDB" id="2016230at2759"/>
<sequence length="283" mass="29054">MKTARCEALIDQQVRAAARFIRRPHAAVDSRTNRSLCPARGTAQTSSMLRAHRAAVAIDRPPTPRRAAVGGACTASASMTRAGGGGASRASPRPGRCPRHGPCRSGGSRARVRAADAAAASSSPSADTNAPARLVLYTKPGCCLCDGLKERLDEVLASDAMLASAPALRGASLELRDVSTNEEWATKHAMEVPVLRLLLDDDDEGGGEREIPLPRPAPRLSAARLAIRLGQDVDAARGGHGGSSRKGWSVRTGGGAGIGAAGTAPSSPSSSGGGWSVVSDKGW</sequence>
<keyword evidence="3" id="KW-1185">Reference proteome</keyword>
<accession>C1EC01</accession>
<dbReference type="STRING" id="296587.C1EC01"/>
<dbReference type="InterPro" id="IPR052565">
    <property type="entry name" value="Glutaredoxin-like_YDR286C"/>
</dbReference>
<organism evidence="2 3">
    <name type="scientific">Micromonas commoda (strain RCC299 / NOUM17 / CCMP2709)</name>
    <name type="common">Picoplanktonic green alga</name>
    <dbReference type="NCBI Taxonomy" id="296587"/>
    <lineage>
        <taxon>Eukaryota</taxon>
        <taxon>Viridiplantae</taxon>
        <taxon>Chlorophyta</taxon>
        <taxon>Mamiellophyceae</taxon>
        <taxon>Mamiellales</taxon>
        <taxon>Mamiellaceae</taxon>
        <taxon>Micromonas</taxon>
    </lineage>
</organism>
<dbReference type="InterPro" id="IPR008554">
    <property type="entry name" value="Glutaredoxin-like"/>
</dbReference>
<dbReference type="InParanoid" id="C1EC01"/>
<evidence type="ECO:0000313" key="3">
    <source>
        <dbReference type="Proteomes" id="UP000002009"/>
    </source>
</evidence>
<dbReference type="GeneID" id="8246416"/>
<dbReference type="Gene3D" id="3.40.30.10">
    <property type="entry name" value="Glutaredoxin"/>
    <property type="match status" value="1"/>
</dbReference>
<name>C1EC01_MICCC</name>
<dbReference type="AlphaFoldDB" id="C1EC01"/>
<evidence type="ECO:0000256" key="1">
    <source>
        <dbReference type="SAM" id="MobiDB-lite"/>
    </source>
</evidence>
<evidence type="ECO:0000313" key="2">
    <source>
        <dbReference type="EMBL" id="ACO65809.1"/>
    </source>
</evidence>
<gene>
    <name evidence="2" type="ORF">MICPUN_61245</name>
</gene>
<dbReference type="EMBL" id="CP001329">
    <property type="protein sequence ID" value="ACO65809.1"/>
    <property type="molecule type" value="Genomic_DNA"/>
</dbReference>
<dbReference type="KEGG" id="mis:MICPUN_61245"/>
<dbReference type="SUPFAM" id="SSF52833">
    <property type="entry name" value="Thioredoxin-like"/>
    <property type="match status" value="1"/>
</dbReference>
<protein>
    <recommendedName>
        <fullName evidence="4">Glutaredoxin-like protein</fullName>
    </recommendedName>
</protein>
<proteinExistence type="predicted"/>
<dbReference type="PANTHER" id="PTHR33558:SF1">
    <property type="entry name" value="GLUTAREDOXIN-LIKE PROTEIN C5ORF63 HOMOLOG"/>
    <property type="match status" value="1"/>
</dbReference>
<dbReference type="PANTHER" id="PTHR33558">
    <property type="entry name" value="GLUTAREDOXIN-LIKE PROTEIN C5ORF63 HOMOLOG"/>
    <property type="match status" value="1"/>
</dbReference>
<feature type="compositionally biased region" description="Low complexity" evidence="1">
    <location>
        <begin position="261"/>
        <end position="270"/>
    </location>
</feature>
<dbReference type="eggNOG" id="ENOG502S0KV">
    <property type="taxonomic scope" value="Eukaryota"/>
</dbReference>
<dbReference type="Proteomes" id="UP000002009">
    <property type="component" value="Chromosome 9"/>
</dbReference>
<feature type="region of interest" description="Disordered" evidence="1">
    <location>
        <begin position="79"/>
        <end position="108"/>
    </location>
</feature>
<dbReference type="OMA" id="XGDASSS"/>
<feature type="region of interest" description="Disordered" evidence="1">
    <location>
        <begin position="236"/>
        <end position="283"/>
    </location>
</feature>
<dbReference type="InterPro" id="IPR036249">
    <property type="entry name" value="Thioredoxin-like_sf"/>
</dbReference>
<dbReference type="RefSeq" id="XP_002504551.1">
    <property type="nucleotide sequence ID" value="XM_002504505.1"/>
</dbReference>
<reference evidence="2 3" key="1">
    <citation type="journal article" date="2009" name="Science">
        <title>Green evolution and dynamic adaptations revealed by genomes of the marine picoeukaryotes Micromonas.</title>
        <authorList>
            <person name="Worden A.Z."/>
            <person name="Lee J.H."/>
            <person name="Mock T."/>
            <person name="Rouze P."/>
            <person name="Simmons M.P."/>
            <person name="Aerts A.L."/>
            <person name="Allen A.E."/>
            <person name="Cuvelier M.L."/>
            <person name="Derelle E."/>
            <person name="Everett M.V."/>
            <person name="Foulon E."/>
            <person name="Grimwood J."/>
            <person name="Gundlach H."/>
            <person name="Henrissat B."/>
            <person name="Napoli C."/>
            <person name="McDonald S.M."/>
            <person name="Parker M.S."/>
            <person name="Rombauts S."/>
            <person name="Salamov A."/>
            <person name="Von Dassow P."/>
            <person name="Badger J.H."/>
            <person name="Coutinho P.M."/>
            <person name="Demir E."/>
            <person name="Dubchak I."/>
            <person name="Gentemann C."/>
            <person name="Eikrem W."/>
            <person name="Gready J.E."/>
            <person name="John U."/>
            <person name="Lanier W."/>
            <person name="Lindquist E.A."/>
            <person name="Lucas S."/>
            <person name="Mayer K.F."/>
            <person name="Moreau H."/>
            <person name="Not F."/>
            <person name="Otillar R."/>
            <person name="Panaud O."/>
            <person name="Pangilinan J."/>
            <person name="Paulsen I."/>
            <person name="Piegu B."/>
            <person name="Poliakov A."/>
            <person name="Robbens S."/>
            <person name="Schmutz J."/>
            <person name="Toulza E."/>
            <person name="Wyss T."/>
            <person name="Zelensky A."/>
            <person name="Zhou K."/>
            <person name="Armbrust E.V."/>
            <person name="Bhattacharya D."/>
            <person name="Goodenough U.W."/>
            <person name="Van de Peer Y."/>
            <person name="Grigoriev I.V."/>
        </authorList>
    </citation>
    <scope>NUCLEOTIDE SEQUENCE [LARGE SCALE GENOMIC DNA]</scope>
    <source>
        <strain evidence="3">RCC299 / NOUM17</strain>
    </source>
</reference>
<evidence type="ECO:0008006" key="4">
    <source>
        <dbReference type="Google" id="ProtNLM"/>
    </source>
</evidence>